<feature type="modified residue" description="N6-(pyridoxal phosphate)lysine" evidence="8">
    <location>
        <position position="48"/>
    </location>
</feature>
<comment type="similarity">
    <text evidence="2 9">Belongs to the Orn/Lys/Arg decarboxylase class-II family.</text>
</comment>
<dbReference type="PROSITE" id="PS00879">
    <property type="entry name" value="ODR_DC_2_2"/>
    <property type="match status" value="1"/>
</dbReference>
<dbReference type="RefSeq" id="WP_160772376.1">
    <property type="nucleotide sequence ID" value="NZ_WTYV01000005.1"/>
</dbReference>
<proteinExistence type="inferred from homology"/>
<evidence type="ECO:0000256" key="8">
    <source>
        <dbReference type="PIRSR" id="PIRSR600183-50"/>
    </source>
</evidence>
<dbReference type="Pfam" id="PF00278">
    <property type="entry name" value="Orn_DAP_Arg_deC"/>
    <property type="match status" value="1"/>
</dbReference>
<dbReference type="Proteomes" id="UP000466966">
    <property type="component" value="Unassembled WGS sequence"/>
</dbReference>
<reference evidence="12 13" key="1">
    <citation type="submission" date="2019-12" db="EMBL/GenBank/DDBJ databases">
        <title>Genomic-based taxomic classification of the family Erythrobacteraceae.</title>
        <authorList>
            <person name="Xu L."/>
        </authorList>
    </citation>
    <scope>NUCLEOTIDE SEQUENCE [LARGE SCALE GENOMIC DNA]</scope>
    <source>
        <strain evidence="12 13">M0322</strain>
    </source>
</reference>
<evidence type="ECO:0000313" key="12">
    <source>
        <dbReference type="EMBL" id="MXO72438.1"/>
    </source>
</evidence>
<dbReference type="OrthoDB" id="9802147at2"/>
<dbReference type="GO" id="GO:0033387">
    <property type="term" value="P:putrescine biosynthetic process from arginine, via ornithine"/>
    <property type="evidence" value="ECO:0007669"/>
    <property type="project" value="TreeGrafter"/>
</dbReference>
<evidence type="ECO:0000256" key="6">
    <source>
        <dbReference type="ARBA" id="ARBA00034138"/>
    </source>
</evidence>
<dbReference type="InterPro" id="IPR022643">
    <property type="entry name" value="De-COase2_C"/>
</dbReference>
<dbReference type="FunFam" id="3.20.20.10:FF:000008">
    <property type="entry name" value="Ornithine decarboxylase"/>
    <property type="match status" value="1"/>
</dbReference>
<accession>A0A844YZD7</accession>
<dbReference type="CDD" id="cd00622">
    <property type="entry name" value="PLPDE_III_ODC"/>
    <property type="match status" value="1"/>
</dbReference>
<name>A0A844YZD7_9SPHN</name>
<dbReference type="InterPro" id="IPR029066">
    <property type="entry name" value="PLP-binding_barrel"/>
</dbReference>
<evidence type="ECO:0000259" key="11">
    <source>
        <dbReference type="Pfam" id="PF02784"/>
    </source>
</evidence>
<evidence type="ECO:0000256" key="9">
    <source>
        <dbReference type="RuleBase" id="RU003737"/>
    </source>
</evidence>
<gene>
    <name evidence="12" type="ORF">GRI99_12445</name>
</gene>
<dbReference type="SUPFAM" id="SSF51419">
    <property type="entry name" value="PLP-binding barrel"/>
    <property type="match status" value="1"/>
</dbReference>
<dbReference type="SUPFAM" id="SSF50621">
    <property type="entry name" value="Alanine racemase C-terminal domain-like"/>
    <property type="match status" value="1"/>
</dbReference>
<evidence type="ECO:0000256" key="5">
    <source>
        <dbReference type="ARBA" id="ARBA00034115"/>
    </source>
</evidence>
<feature type="domain" description="Orn/DAP/Arg decarboxylase 2 N-terminal" evidence="11">
    <location>
        <begin position="32"/>
        <end position="267"/>
    </location>
</feature>
<dbReference type="AlphaFoldDB" id="A0A844YZD7"/>
<keyword evidence="4" id="KW-0456">Lyase</keyword>
<comment type="caution">
    <text evidence="12">The sequence shown here is derived from an EMBL/GenBank/DDBJ whole genome shotgun (WGS) entry which is preliminary data.</text>
</comment>
<comment type="pathway">
    <text evidence="5">Amine and polyamine biosynthesis; putrescine biosynthesis via L-ornithine pathway; putrescine from L-ornithine: step 1/1.</text>
</comment>
<organism evidence="12 13">
    <name type="scientific">Alteraurantiacibacter buctensis</name>
    <dbReference type="NCBI Taxonomy" id="1503981"/>
    <lineage>
        <taxon>Bacteria</taxon>
        <taxon>Pseudomonadati</taxon>
        <taxon>Pseudomonadota</taxon>
        <taxon>Alphaproteobacteria</taxon>
        <taxon>Sphingomonadales</taxon>
        <taxon>Erythrobacteraceae</taxon>
        <taxon>Alteraurantiacibacter</taxon>
    </lineage>
</organism>
<evidence type="ECO:0000256" key="7">
    <source>
        <dbReference type="ARBA" id="ARBA00049127"/>
    </source>
</evidence>
<keyword evidence="3 8" id="KW-0663">Pyridoxal phosphate</keyword>
<dbReference type="Gene3D" id="2.40.37.10">
    <property type="entry name" value="Lyase, Ornithine Decarboxylase, Chain A, domain 1"/>
    <property type="match status" value="1"/>
</dbReference>
<dbReference type="InterPro" id="IPR009006">
    <property type="entry name" value="Ala_racemase/Decarboxylase_C"/>
</dbReference>
<comment type="cofactor">
    <cofactor evidence="1 8">
        <name>pyridoxal 5'-phosphate</name>
        <dbReference type="ChEBI" id="CHEBI:597326"/>
    </cofactor>
</comment>
<feature type="domain" description="Orn/DAP/Arg decarboxylase 2 C-terminal" evidence="10">
    <location>
        <begin position="272"/>
        <end position="351"/>
    </location>
</feature>
<evidence type="ECO:0000256" key="4">
    <source>
        <dbReference type="ARBA" id="ARBA00023239"/>
    </source>
</evidence>
<dbReference type="EC" id="4.1.1.17" evidence="6"/>
<evidence type="ECO:0000259" key="10">
    <source>
        <dbReference type="Pfam" id="PF00278"/>
    </source>
</evidence>
<sequence>MHHYPDARAVVRAISPDEAVILNRPHAAARAARFFAEKFPGTSMYAVKANPSPDLIRVLWDNGISHYDVASIGEVRLVRETLGDAPKLCFMHPVKTASAIREAYFQHGVKTFSLDTLGELEKIVAATTTPEGAAAADLQLLVRLRVSSEHSELSLAAKFGVDLVDAAELLQATRQHCDALGICFHVGSQAMTPFAYVQALERVRAAIAEAAVTVDIIDVGGGFPSQYPGMEPPPLEDYFAQIHRHFEMLPISYSAELWAEPGRALCAEYSSIVVKVEKRRSDELYINDGAYGALFDAAHVDWRFPVVALEDDLTQPLADFAFFGPTCDDMDYMKGPFQLPEDIQSGDFIEIGMLGAYGAAMSTRFNGFGATRCFVVEDEPMVSLYTGRKDTRVSDNVVSLR</sequence>
<evidence type="ECO:0000256" key="2">
    <source>
        <dbReference type="ARBA" id="ARBA00008872"/>
    </source>
</evidence>
<dbReference type="InterPro" id="IPR022657">
    <property type="entry name" value="De-COase2_CS"/>
</dbReference>
<dbReference type="PROSITE" id="PS00878">
    <property type="entry name" value="ODR_DC_2_1"/>
    <property type="match status" value="1"/>
</dbReference>
<dbReference type="PRINTS" id="PR01179">
    <property type="entry name" value="ODADCRBXLASE"/>
</dbReference>
<keyword evidence="13" id="KW-1185">Reference proteome</keyword>
<protein>
    <recommendedName>
        <fullName evidence="6">ornithine decarboxylase</fullName>
        <ecNumber evidence="6">4.1.1.17</ecNumber>
    </recommendedName>
</protein>
<feature type="active site" description="Proton donor" evidence="8">
    <location>
        <position position="327"/>
    </location>
</feature>
<evidence type="ECO:0000256" key="3">
    <source>
        <dbReference type="ARBA" id="ARBA00022898"/>
    </source>
</evidence>
<dbReference type="InterPro" id="IPR022644">
    <property type="entry name" value="De-COase2_N"/>
</dbReference>
<dbReference type="PANTHER" id="PTHR11482">
    <property type="entry name" value="ARGININE/DIAMINOPIMELATE/ORNITHINE DECARBOXYLASE"/>
    <property type="match status" value="1"/>
</dbReference>
<evidence type="ECO:0000256" key="1">
    <source>
        <dbReference type="ARBA" id="ARBA00001933"/>
    </source>
</evidence>
<dbReference type="PANTHER" id="PTHR11482:SF6">
    <property type="entry name" value="ORNITHINE DECARBOXYLASE 1-RELATED"/>
    <property type="match status" value="1"/>
</dbReference>
<evidence type="ECO:0000313" key="13">
    <source>
        <dbReference type="Proteomes" id="UP000466966"/>
    </source>
</evidence>
<dbReference type="InterPro" id="IPR002433">
    <property type="entry name" value="Orn_de-COase"/>
</dbReference>
<dbReference type="EMBL" id="WTYV01000005">
    <property type="protein sequence ID" value="MXO72438.1"/>
    <property type="molecule type" value="Genomic_DNA"/>
</dbReference>
<dbReference type="Gene3D" id="3.20.20.10">
    <property type="entry name" value="Alanine racemase"/>
    <property type="match status" value="1"/>
</dbReference>
<dbReference type="Pfam" id="PF02784">
    <property type="entry name" value="Orn_Arg_deC_N"/>
    <property type="match status" value="1"/>
</dbReference>
<dbReference type="InterPro" id="IPR000183">
    <property type="entry name" value="Orn/DAP/Arg_de-COase"/>
</dbReference>
<comment type="catalytic activity">
    <reaction evidence="7">
        <text>L-ornithine + H(+) = putrescine + CO2</text>
        <dbReference type="Rhea" id="RHEA:22964"/>
        <dbReference type="ChEBI" id="CHEBI:15378"/>
        <dbReference type="ChEBI" id="CHEBI:16526"/>
        <dbReference type="ChEBI" id="CHEBI:46911"/>
        <dbReference type="ChEBI" id="CHEBI:326268"/>
        <dbReference type="EC" id="4.1.1.17"/>
    </reaction>
</comment>
<dbReference type="GO" id="GO:0005737">
    <property type="term" value="C:cytoplasm"/>
    <property type="evidence" value="ECO:0007669"/>
    <property type="project" value="TreeGrafter"/>
</dbReference>
<dbReference type="InterPro" id="IPR022653">
    <property type="entry name" value="De-COase2_pyr-phos_BS"/>
</dbReference>
<dbReference type="GO" id="GO:0004586">
    <property type="term" value="F:ornithine decarboxylase activity"/>
    <property type="evidence" value="ECO:0007669"/>
    <property type="project" value="UniProtKB-EC"/>
</dbReference>